<dbReference type="Proteomes" id="UP000594262">
    <property type="component" value="Unplaced"/>
</dbReference>
<feature type="coiled-coil region" evidence="1">
    <location>
        <begin position="213"/>
        <end position="247"/>
    </location>
</feature>
<feature type="compositionally biased region" description="Basic and acidic residues" evidence="2">
    <location>
        <begin position="525"/>
        <end position="544"/>
    </location>
</feature>
<dbReference type="RefSeq" id="XP_066926455.1">
    <property type="nucleotide sequence ID" value="XM_067070354.1"/>
</dbReference>
<proteinExistence type="predicted"/>
<accession>A0A7M5URW4</accession>
<evidence type="ECO:0000313" key="3">
    <source>
        <dbReference type="EnsemblMetazoa" id="CLYHEMP003505.1"/>
    </source>
</evidence>
<dbReference type="PANTHER" id="PTHR28660:SF1">
    <property type="entry name" value="COILED-COIL DOMAIN-CONTAINING PROTEIN 73"/>
    <property type="match status" value="1"/>
</dbReference>
<evidence type="ECO:0000313" key="4">
    <source>
        <dbReference type="Proteomes" id="UP000594262"/>
    </source>
</evidence>
<reference evidence="3" key="1">
    <citation type="submission" date="2021-01" db="UniProtKB">
        <authorList>
            <consortium name="EnsemblMetazoa"/>
        </authorList>
    </citation>
    <scope>IDENTIFICATION</scope>
</reference>
<keyword evidence="1" id="KW-0175">Coiled coil</keyword>
<dbReference type="PANTHER" id="PTHR28660">
    <property type="entry name" value="COILED-COIL DOMAIN-CONTAINING PROTEIN 73"/>
    <property type="match status" value="1"/>
</dbReference>
<organism evidence="3 4">
    <name type="scientific">Clytia hemisphaerica</name>
    <dbReference type="NCBI Taxonomy" id="252671"/>
    <lineage>
        <taxon>Eukaryota</taxon>
        <taxon>Metazoa</taxon>
        <taxon>Cnidaria</taxon>
        <taxon>Hydrozoa</taxon>
        <taxon>Hydroidolina</taxon>
        <taxon>Leptothecata</taxon>
        <taxon>Obeliida</taxon>
        <taxon>Clytiidae</taxon>
        <taxon>Clytia</taxon>
    </lineage>
</organism>
<dbReference type="AlphaFoldDB" id="A0A7M5URW4"/>
<feature type="coiled-coil region" evidence="1">
    <location>
        <begin position="76"/>
        <end position="110"/>
    </location>
</feature>
<dbReference type="InterPro" id="IPR031650">
    <property type="entry name" value="CCDC73"/>
</dbReference>
<dbReference type="GeneID" id="136813860"/>
<feature type="region of interest" description="Disordered" evidence="2">
    <location>
        <begin position="494"/>
        <end position="544"/>
    </location>
</feature>
<name>A0A7M5URW4_9CNID</name>
<sequence>MTDILDKSIKTNNHDFSTNILLVENLKQNYDSLKRKFLELAEELKMRRKNDKEAETKINNLIKEKFELKKIKDEELVMLSTSCDELKQENLKLNKELEKKTKLHEEEKNTQNMSISSTSQGIRSLKDEILSLQLTKYSLQKKIKDQDHQLQSECRARDDTSKQIEIFKKSTEEYKQQCEGVSKRLHHLSKLVIKTESMHQNLLDKSNHHQCIVDSYEKSMVQIQEELTQTKAKLIELEKEREKSSNLSQLTSSYSGETAEQKWKSLNGQLKSEIQNALQQKQFYMNSLAETNRMLAEIQSKFDTSHTENQSMNSLLFDLKKEQKETFEKLNSLEEEKEKLLSEITLSDTDAQKKILALETVETENQILSKKVTTLTDTNEKSSKKIEQLEKRIEDQSSTKESIDFEAQFPSGGISSISLVDKSVISSTQSGEEFTQTDVIVTDEKPPVISIMEIKDQKGIRPSYTRSHITKMTPSPKDVVKDEPDLVEIKDKTGRGMMEVKENRKRSIREMEKQSNIGSDVMMEDVSKETVGGERRTPFRESVI</sequence>
<evidence type="ECO:0000256" key="1">
    <source>
        <dbReference type="SAM" id="Coils"/>
    </source>
</evidence>
<keyword evidence="4" id="KW-1185">Reference proteome</keyword>
<protein>
    <submittedName>
        <fullName evidence="3">Uncharacterized protein</fullName>
    </submittedName>
</protein>
<dbReference type="EnsemblMetazoa" id="CLYHEMT003505.1">
    <property type="protein sequence ID" value="CLYHEMP003505.1"/>
    <property type="gene ID" value="CLYHEMG003505"/>
</dbReference>
<evidence type="ECO:0000256" key="2">
    <source>
        <dbReference type="SAM" id="MobiDB-lite"/>
    </source>
</evidence>
<dbReference type="OrthoDB" id="6145717at2759"/>
<feature type="coiled-coil region" evidence="1">
    <location>
        <begin position="316"/>
        <end position="406"/>
    </location>
</feature>